<sequence length="236" mass="24112">MMAEAKAVAPAVGASPAEEGRSMTVEASPVEEGRSETVEASPVEEGRSMTVEASPVVEGRSETVAAAVEASPVVEGRSKTVVLVAVDDSEASYRALEWAVRHVAATAGMAGAGAVELVVIHAKPPTSTAVNMGGPGVAGDVVGLVEADLRKKAEGVVDKARSLCAANSVQGVVDVVDGEPKHVLCDAVEKHHADLLVVGSQGYGAIRRALLGSVSDYCAHHADCSVMIVKQPKSKN</sequence>
<evidence type="ECO:0000313" key="5">
    <source>
        <dbReference type="Proteomes" id="UP000011116"/>
    </source>
</evidence>
<name>F2D3W7_HORVV</name>
<dbReference type="CDD" id="cd23659">
    <property type="entry name" value="USP_At3g01520-like"/>
    <property type="match status" value="1"/>
</dbReference>
<dbReference type="Gramene" id="HORVU.MOREX.r3.2HG0113520.1">
    <property type="protein sequence ID" value="HORVU.MOREX.r3.2HG0113520.1"/>
    <property type="gene ID" value="HORVU.MOREX.r3.2HG0113520"/>
</dbReference>
<feature type="domain" description="UspA" evidence="2">
    <location>
        <begin position="82"/>
        <end position="230"/>
    </location>
</feature>
<evidence type="ECO:0000313" key="4">
    <source>
        <dbReference type="EnsemblPlants" id="HORVU.MOREX.r3.2HG0113520.1"/>
    </source>
</evidence>
<dbReference type="Gramene" id="HORVU.MOREX.r2.2HG0093280.1">
    <property type="protein sequence ID" value="HORVU.MOREX.r2.2HG0093280.1"/>
    <property type="gene ID" value="HORVU.MOREX.r2.2HG0093280"/>
</dbReference>
<dbReference type="PANTHER" id="PTHR46553">
    <property type="entry name" value="ADENINE NUCLEOTIDE ALPHA HYDROLASES-LIKE SUPERFAMILY PROTEIN"/>
    <property type="match status" value="1"/>
</dbReference>
<proteinExistence type="evidence at transcript level"/>
<evidence type="ECO:0000313" key="3">
    <source>
        <dbReference type="EMBL" id="BAJ89788.1"/>
    </source>
</evidence>
<dbReference type="AlphaFoldDB" id="F2D3W7"/>
<feature type="compositionally biased region" description="Low complexity" evidence="1">
    <location>
        <begin position="1"/>
        <end position="17"/>
    </location>
</feature>
<reference evidence="5" key="2">
    <citation type="journal article" date="2012" name="Nature">
        <title>A physical, genetic and functional sequence assembly of the barley genome.</title>
        <authorList>
            <consortium name="The International Barley Genome Sequencing Consortium"/>
            <person name="Mayer K.F."/>
            <person name="Waugh R."/>
            <person name="Brown J.W."/>
            <person name="Schulman A."/>
            <person name="Langridge P."/>
            <person name="Platzer M."/>
            <person name="Fincher G.B."/>
            <person name="Muehlbauer G.J."/>
            <person name="Sato K."/>
            <person name="Close T.J."/>
            <person name="Wise R.P."/>
            <person name="Stein N."/>
        </authorList>
    </citation>
    <scope>NUCLEOTIDE SEQUENCE [LARGE SCALE GENOMIC DNA]</scope>
    <source>
        <strain evidence="5">cv. Morex</strain>
    </source>
</reference>
<dbReference type="SUPFAM" id="SSF52402">
    <property type="entry name" value="Adenine nucleotide alpha hydrolases-like"/>
    <property type="match status" value="1"/>
</dbReference>
<dbReference type="Proteomes" id="UP000011116">
    <property type="component" value="Chromosome 2H"/>
</dbReference>
<gene>
    <name evidence="4" type="primary">LOC123424759</name>
</gene>
<dbReference type="PRINTS" id="PR01438">
    <property type="entry name" value="UNVRSLSTRESS"/>
</dbReference>
<dbReference type="InterPro" id="IPR006016">
    <property type="entry name" value="UspA"/>
</dbReference>
<evidence type="ECO:0000259" key="2">
    <source>
        <dbReference type="Pfam" id="PF00582"/>
    </source>
</evidence>
<dbReference type="EMBL" id="AK358575">
    <property type="protein sequence ID" value="BAJ89788.1"/>
    <property type="molecule type" value="mRNA"/>
</dbReference>
<dbReference type="PANTHER" id="PTHR46553:SF30">
    <property type="entry name" value="USPA DOMAIN-CONTAINING PROTEIN"/>
    <property type="match status" value="1"/>
</dbReference>
<reference evidence="4" key="4">
    <citation type="submission" date="2022-01" db="UniProtKB">
        <authorList>
            <consortium name="EnsemblPlants"/>
        </authorList>
    </citation>
    <scope>IDENTIFICATION</scope>
    <source>
        <strain evidence="4">subsp. vulgare</strain>
    </source>
</reference>
<reference evidence="3" key="1">
    <citation type="journal article" date="2011" name="Plant Physiol.">
        <title>Comprehensive sequence analysis of 24,783 barley full-length cDNAs derived from 12 clone libraries.</title>
        <authorList>
            <person name="Matsumoto T."/>
            <person name="Tanaka T."/>
            <person name="Sakai H."/>
            <person name="Amano N."/>
            <person name="Kanamori H."/>
            <person name="Kurita K."/>
            <person name="Kikuta A."/>
            <person name="Kamiya K."/>
            <person name="Yamamoto M."/>
            <person name="Ikawa H."/>
            <person name="Fujii N."/>
            <person name="Hori K."/>
            <person name="Itoh T."/>
            <person name="Sato K."/>
        </authorList>
    </citation>
    <scope>NUCLEOTIDE SEQUENCE</scope>
    <source>
        <tissue evidence="3">Shoot</tissue>
    </source>
</reference>
<dbReference type="SMR" id="F2D3W7"/>
<dbReference type="GeneID" id="123424759"/>
<keyword evidence="5" id="KW-1185">Reference proteome</keyword>
<reference evidence="4" key="3">
    <citation type="submission" date="2020-10" db="EMBL/GenBank/DDBJ databases">
        <authorList>
            <person name="Scholz U."/>
            <person name="Mascher M."/>
            <person name="Fiebig A."/>
        </authorList>
    </citation>
    <scope>NUCLEOTIDE SEQUENCE [LARGE SCALE GENOMIC DNA]</scope>
    <source>
        <strain evidence="4">cv. Morex</strain>
    </source>
</reference>
<evidence type="ECO:0000256" key="1">
    <source>
        <dbReference type="SAM" id="MobiDB-lite"/>
    </source>
</evidence>
<dbReference type="OrthoDB" id="843225at2759"/>
<dbReference type="Gene3D" id="3.40.50.620">
    <property type="entry name" value="HUPs"/>
    <property type="match status" value="1"/>
</dbReference>
<feature type="region of interest" description="Disordered" evidence="1">
    <location>
        <begin position="1"/>
        <end position="56"/>
    </location>
</feature>
<accession>F2D3W7</accession>
<protein>
    <submittedName>
        <fullName evidence="3">Predicted protein</fullName>
    </submittedName>
</protein>
<dbReference type="InterPro" id="IPR006015">
    <property type="entry name" value="Universal_stress_UspA"/>
</dbReference>
<dbReference type="Pfam" id="PF00582">
    <property type="entry name" value="Usp"/>
    <property type="match status" value="1"/>
</dbReference>
<dbReference type="RefSeq" id="XP_044964371.1">
    <property type="nucleotide sequence ID" value="XM_045108436.1"/>
</dbReference>
<dbReference type="EnsemblPlants" id="HORVU.MOREX.r3.2HG0113520.1">
    <property type="protein sequence ID" value="HORVU.MOREX.r3.2HG0113520.1"/>
    <property type="gene ID" value="HORVU.MOREX.r3.2HG0113520"/>
</dbReference>
<organism evidence="3">
    <name type="scientific">Hordeum vulgare subsp. vulgare</name>
    <name type="common">Domesticated barley</name>
    <dbReference type="NCBI Taxonomy" id="112509"/>
    <lineage>
        <taxon>Eukaryota</taxon>
        <taxon>Viridiplantae</taxon>
        <taxon>Streptophyta</taxon>
        <taxon>Embryophyta</taxon>
        <taxon>Tracheophyta</taxon>
        <taxon>Spermatophyta</taxon>
        <taxon>Magnoliopsida</taxon>
        <taxon>Liliopsida</taxon>
        <taxon>Poales</taxon>
        <taxon>Poaceae</taxon>
        <taxon>BOP clade</taxon>
        <taxon>Pooideae</taxon>
        <taxon>Triticodae</taxon>
        <taxon>Triticeae</taxon>
        <taxon>Hordeinae</taxon>
        <taxon>Hordeum</taxon>
    </lineage>
</organism>
<dbReference type="InterPro" id="IPR014729">
    <property type="entry name" value="Rossmann-like_a/b/a_fold"/>
</dbReference>
<dbReference type="KEGG" id="hvg:123424759"/>